<evidence type="ECO:0000256" key="2">
    <source>
        <dbReference type="SAM" id="Phobius"/>
    </source>
</evidence>
<reference evidence="4 5" key="1">
    <citation type="submission" date="2018-03" db="EMBL/GenBank/DDBJ databases">
        <title>The draft genome of Sphingosinicella sp. GL-C-18.</title>
        <authorList>
            <person name="Liu L."/>
            <person name="Li L."/>
            <person name="Liang L."/>
            <person name="Zhang X."/>
            <person name="Wang T."/>
        </authorList>
    </citation>
    <scope>NUCLEOTIDE SEQUENCE [LARGE SCALE GENOMIC DNA]</scope>
    <source>
        <strain evidence="4 5">GL-C-18</strain>
    </source>
</reference>
<keyword evidence="2" id="KW-1133">Transmembrane helix</keyword>
<evidence type="ECO:0000259" key="3">
    <source>
        <dbReference type="Pfam" id="PF05239"/>
    </source>
</evidence>
<dbReference type="PANTHER" id="PTHR36505">
    <property type="entry name" value="BLR1072 PROTEIN"/>
    <property type="match status" value="1"/>
</dbReference>
<feature type="transmembrane region" description="Helical" evidence="2">
    <location>
        <begin position="55"/>
        <end position="74"/>
    </location>
</feature>
<keyword evidence="5" id="KW-1185">Reference proteome</keyword>
<keyword evidence="2" id="KW-0472">Membrane</keyword>
<dbReference type="Gene3D" id="2.30.30.240">
    <property type="entry name" value="PRC-barrel domain"/>
    <property type="match status" value="1"/>
</dbReference>
<proteinExistence type="predicted"/>
<feature type="transmembrane region" description="Helical" evidence="2">
    <location>
        <begin position="6"/>
        <end position="24"/>
    </location>
</feature>
<organism evidence="4 5">
    <name type="scientific">Allosphingosinicella deserti</name>
    <dbReference type="NCBI Taxonomy" id="2116704"/>
    <lineage>
        <taxon>Bacteria</taxon>
        <taxon>Pseudomonadati</taxon>
        <taxon>Pseudomonadota</taxon>
        <taxon>Alphaproteobacteria</taxon>
        <taxon>Sphingomonadales</taxon>
        <taxon>Sphingomonadaceae</taxon>
        <taxon>Allosphingosinicella</taxon>
    </lineage>
</organism>
<dbReference type="AlphaFoldDB" id="A0A2P7QH90"/>
<feature type="transmembrane region" description="Helical" evidence="2">
    <location>
        <begin position="31"/>
        <end position="49"/>
    </location>
</feature>
<dbReference type="OrthoDB" id="7619970at2"/>
<evidence type="ECO:0000256" key="1">
    <source>
        <dbReference type="SAM" id="MobiDB-lite"/>
    </source>
</evidence>
<dbReference type="InterPro" id="IPR011033">
    <property type="entry name" value="PRC_barrel-like_sf"/>
</dbReference>
<gene>
    <name evidence="4" type="ORF">C7I55_22800</name>
</gene>
<protein>
    <submittedName>
        <fullName evidence="4">Photosystem reaction center subunit H</fullName>
    </submittedName>
</protein>
<dbReference type="Pfam" id="PF05239">
    <property type="entry name" value="PRC"/>
    <property type="match status" value="1"/>
</dbReference>
<comment type="caution">
    <text evidence="4">The sequence shown here is derived from an EMBL/GenBank/DDBJ whole genome shotgun (WGS) entry which is preliminary data.</text>
</comment>
<sequence length="195" mass="20413">MEDIAGWAAPIATMLAACVTAANLGARVTGWGFVIFTVGSVCWTAYAMATNQPNLLWQNVFLTVVNLVGVWRWLGRRARFDDGAQAAAEKSERRDGPTLFPISMLTAASVSGASGETIGTSVDAMASCEDGRISYLVVSSGGVGGVGESLRAVPWTKVSARPSGISADLSQADLQNLDPIQPTDWPARPPVATLS</sequence>
<evidence type="ECO:0000313" key="4">
    <source>
        <dbReference type="EMBL" id="PSJ37348.1"/>
    </source>
</evidence>
<feature type="domain" description="PRC-barrel" evidence="3">
    <location>
        <begin position="101"/>
        <end position="164"/>
    </location>
</feature>
<dbReference type="SUPFAM" id="SSF50346">
    <property type="entry name" value="PRC-barrel domain"/>
    <property type="match status" value="1"/>
</dbReference>
<dbReference type="EMBL" id="PXYI01000009">
    <property type="protein sequence ID" value="PSJ37348.1"/>
    <property type="molecule type" value="Genomic_DNA"/>
</dbReference>
<dbReference type="InterPro" id="IPR027275">
    <property type="entry name" value="PRC-brl_dom"/>
</dbReference>
<evidence type="ECO:0000313" key="5">
    <source>
        <dbReference type="Proteomes" id="UP000241167"/>
    </source>
</evidence>
<name>A0A2P7QH90_9SPHN</name>
<dbReference type="PANTHER" id="PTHR36505:SF1">
    <property type="entry name" value="BLR1072 PROTEIN"/>
    <property type="match status" value="1"/>
</dbReference>
<keyword evidence="2" id="KW-0812">Transmembrane</keyword>
<dbReference type="RefSeq" id="WP_106515339.1">
    <property type="nucleotide sequence ID" value="NZ_PXYI01000009.1"/>
</dbReference>
<accession>A0A2P7QH90</accession>
<feature type="region of interest" description="Disordered" evidence="1">
    <location>
        <begin position="176"/>
        <end position="195"/>
    </location>
</feature>
<dbReference type="Proteomes" id="UP000241167">
    <property type="component" value="Unassembled WGS sequence"/>
</dbReference>